<protein>
    <submittedName>
        <fullName evidence="1">Uncharacterized protein</fullName>
    </submittedName>
</protein>
<dbReference type="Proteomes" id="UP001177260">
    <property type="component" value="Unassembled WGS sequence"/>
</dbReference>
<evidence type="ECO:0000313" key="1">
    <source>
        <dbReference type="EMBL" id="KAK1139436.1"/>
    </source>
</evidence>
<accession>A0ACC3APJ2</accession>
<gene>
    <name evidence="1" type="ORF">N8T08_000799</name>
</gene>
<organism evidence="1 2">
    <name type="scientific">Aspergillus melleus</name>
    <dbReference type="NCBI Taxonomy" id="138277"/>
    <lineage>
        <taxon>Eukaryota</taxon>
        <taxon>Fungi</taxon>
        <taxon>Dikarya</taxon>
        <taxon>Ascomycota</taxon>
        <taxon>Pezizomycotina</taxon>
        <taxon>Eurotiomycetes</taxon>
        <taxon>Eurotiomycetidae</taxon>
        <taxon>Eurotiales</taxon>
        <taxon>Aspergillaceae</taxon>
        <taxon>Aspergillus</taxon>
        <taxon>Aspergillus subgen. Circumdati</taxon>
    </lineage>
</organism>
<keyword evidence="2" id="KW-1185">Reference proteome</keyword>
<sequence>MASGLIFDPLALLRVIPLASSTGTLVCATGELIHNSAWVQPQLRQKSDSLLPRWYDYVFPRGVSLVLVLNLTSIGSAAANLLTSGPRPRPLPLSRTTFYWAGLVGAVSHLIFVPWVAPRIQRIVEDPEGEREPTREMEAWLGYHRIRMLLADVPAWLAFVGAVLVRLDESPVSFSPESPRPVNAPGKRTKNPGLLDRSFVRNCAAYFFARMLGTVPILNPDGFQEHVDRMDEPGPSYCLVVAFCAFVLIQTGHRSAQTSSSELACALLEEATVARRHLDLFAAPIQLGIIIAFLLYGCHIGLGHQRQAYYFLREATTLYTADVMDSPDAGNEDGFSSFANQLFWLLLISERAHALRRRRPITLQITADSPILSACSDPFSRGFACLADLYRPFDPLFLDGWNGSGAVASLDSLVALEEHLQRAVPADSDLPDVVLADLRVSQQWLRTVVWQMATTAGYLSSTPTHASLDFRYPLQIARDLAMATWKLSRESMETHGIGLIEKILEVACTLIDVMACLSSAGLRSSGFELGPQDYLKHLSSLVERLPGGRARFLPLLIDKLDQTLPVLLQPVTLHLGLPDADKTSTNEPKGDDNGDNVTDTIDYTRITQVGH</sequence>
<evidence type="ECO:0000313" key="2">
    <source>
        <dbReference type="Proteomes" id="UP001177260"/>
    </source>
</evidence>
<proteinExistence type="predicted"/>
<reference evidence="1 2" key="1">
    <citation type="journal article" date="2023" name="ACS Omega">
        <title>Identification of the Neoaspergillic Acid Biosynthesis Gene Cluster by Establishing an In Vitro CRISPR-Ribonucleoprotein Genetic System in Aspergillus melleus.</title>
        <authorList>
            <person name="Yuan B."/>
            <person name="Grau M.F."/>
            <person name="Murata R.M."/>
            <person name="Torok T."/>
            <person name="Venkateswaran K."/>
            <person name="Stajich J.E."/>
            <person name="Wang C.C.C."/>
        </authorList>
    </citation>
    <scope>NUCLEOTIDE SEQUENCE [LARGE SCALE GENOMIC DNA]</scope>
    <source>
        <strain evidence="1 2">IMV 1140</strain>
    </source>
</reference>
<name>A0ACC3APJ2_9EURO</name>
<comment type="caution">
    <text evidence="1">The sequence shown here is derived from an EMBL/GenBank/DDBJ whole genome shotgun (WGS) entry which is preliminary data.</text>
</comment>
<dbReference type="EMBL" id="JAOPJF010000108">
    <property type="protein sequence ID" value="KAK1139436.1"/>
    <property type="molecule type" value="Genomic_DNA"/>
</dbReference>